<dbReference type="AlphaFoldDB" id="A0A1N7IMM0"/>
<protein>
    <submittedName>
        <fullName evidence="7">ETC complex I subunit conserved region</fullName>
    </submittedName>
</protein>
<accession>A0A1N7IMM0</accession>
<evidence type="ECO:0000256" key="4">
    <source>
        <dbReference type="ARBA" id="ARBA00022946"/>
    </source>
</evidence>
<evidence type="ECO:0000256" key="6">
    <source>
        <dbReference type="ARBA" id="ARBA00023136"/>
    </source>
</evidence>
<keyword evidence="8" id="KW-1185">Reference proteome</keyword>
<evidence type="ECO:0000256" key="2">
    <source>
        <dbReference type="ARBA" id="ARBA00022448"/>
    </source>
</evidence>
<reference evidence="7 8" key="1">
    <citation type="submission" date="2017-01" db="EMBL/GenBank/DDBJ databases">
        <authorList>
            <person name="Mah S.A."/>
            <person name="Swanson W.J."/>
            <person name="Moy G.W."/>
            <person name="Vacquier V.D."/>
        </authorList>
    </citation>
    <scope>NUCLEOTIDE SEQUENCE [LARGE SCALE GENOMIC DNA]</scope>
    <source>
        <strain evidence="7 8">DSM 11589</strain>
    </source>
</reference>
<dbReference type="Proteomes" id="UP000185678">
    <property type="component" value="Unassembled WGS sequence"/>
</dbReference>
<sequence length="99" mass="11356">MATVVRIYRPAKTAMQSGRGNLKAWVLEFEPTDAKKNDPLMGWAGSRDTRNQLRLRFDSKDAAIAYAQRNGFVVRLHEPTERTVKPKNYADNFAFNRVL</sequence>
<organism evidence="7 8">
    <name type="scientific">Insolitispirillum peregrinum</name>
    <dbReference type="NCBI Taxonomy" id="80876"/>
    <lineage>
        <taxon>Bacteria</taxon>
        <taxon>Pseudomonadati</taxon>
        <taxon>Pseudomonadota</taxon>
        <taxon>Alphaproteobacteria</taxon>
        <taxon>Rhodospirillales</taxon>
        <taxon>Novispirillaceae</taxon>
        <taxon>Insolitispirillum</taxon>
    </lineage>
</organism>
<dbReference type="STRING" id="80876.SAMN05421779_101363"/>
<dbReference type="Gene3D" id="3.30.160.190">
    <property type="entry name" value="atu1810 like domain"/>
    <property type="match status" value="1"/>
</dbReference>
<keyword evidence="2" id="KW-0813">Transport</keyword>
<proteinExistence type="predicted"/>
<evidence type="ECO:0000256" key="1">
    <source>
        <dbReference type="ARBA" id="ARBA00004370"/>
    </source>
</evidence>
<dbReference type="PANTHER" id="PTHR12219:SF8">
    <property type="entry name" value="NADH DEHYDROGENASE [UBIQUINONE] IRON-SULFUR PROTEIN 4, MITOCHONDRIAL"/>
    <property type="match status" value="1"/>
</dbReference>
<keyword evidence="3" id="KW-0679">Respiratory chain</keyword>
<keyword evidence="4" id="KW-0809">Transit peptide</keyword>
<evidence type="ECO:0000313" key="7">
    <source>
        <dbReference type="EMBL" id="SIS38325.1"/>
    </source>
</evidence>
<dbReference type="RefSeq" id="WP_076398363.1">
    <property type="nucleotide sequence ID" value="NZ_FTOA01000001.1"/>
</dbReference>
<dbReference type="OrthoDB" id="9799572at2"/>
<comment type="subcellular location">
    <subcellularLocation>
        <location evidence="1">Membrane</location>
    </subcellularLocation>
</comment>
<evidence type="ECO:0000256" key="3">
    <source>
        <dbReference type="ARBA" id="ARBA00022660"/>
    </source>
</evidence>
<dbReference type="InterPro" id="IPR006885">
    <property type="entry name" value="NADH_UbQ_FeS_4_mit-like"/>
</dbReference>
<dbReference type="InterPro" id="IPR038532">
    <property type="entry name" value="NDUFS4-like_sf"/>
</dbReference>
<evidence type="ECO:0000313" key="8">
    <source>
        <dbReference type="Proteomes" id="UP000185678"/>
    </source>
</evidence>
<name>A0A1N7IMM0_9PROT</name>
<dbReference type="PANTHER" id="PTHR12219">
    <property type="entry name" value="NADH-UBIQUINONE OXIDOREDUCTASE"/>
    <property type="match status" value="1"/>
</dbReference>
<dbReference type="GO" id="GO:0022900">
    <property type="term" value="P:electron transport chain"/>
    <property type="evidence" value="ECO:0007669"/>
    <property type="project" value="InterPro"/>
</dbReference>
<gene>
    <name evidence="7" type="ORF">SAMN05421779_101363</name>
</gene>
<keyword evidence="6" id="KW-0472">Membrane</keyword>
<evidence type="ECO:0000256" key="5">
    <source>
        <dbReference type="ARBA" id="ARBA00022982"/>
    </source>
</evidence>
<dbReference type="Pfam" id="PF04800">
    <property type="entry name" value="NDUS4"/>
    <property type="match status" value="1"/>
</dbReference>
<dbReference type="EMBL" id="FTOA01000001">
    <property type="protein sequence ID" value="SIS38325.1"/>
    <property type="molecule type" value="Genomic_DNA"/>
</dbReference>
<dbReference type="GO" id="GO:0016020">
    <property type="term" value="C:membrane"/>
    <property type="evidence" value="ECO:0007669"/>
    <property type="project" value="UniProtKB-SubCell"/>
</dbReference>
<keyword evidence="5" id="KW-0249">Electron transport</keyword>